<protein>
    <submittedName>
        <fullName evidence="2">Aspartyl/asparaginyl beta-hydroxylase domain-containing protein</fullName>
    </submittedName>
</protein>
<comment type="caution">
    <text evidence="2">The sequence shown here is derived from an EMBL/GenBank/DDBJ whole genome shotgun (WGS) entry which is preliminary data.</text>
</comment>
<name>A0ABV0B999_9SPHN</name>
<organism evidence="2 3">
    <name type="scientific">Sphingomonas rustica</name>
    <dbReference type="NCBI Taxonomy" id="3103142"/>
    <lineage>
        <taxon>Bacteria</taxon>
        <taxon>Pseudomonadati</taxon>
        <taxon>Pseudomonadota</taxon>
        <taxon>Alphaproteobacteria</taxon>
        <taxon>Sphingomonadales</taxon>
        <taxon>Sphingomonadaceae</taxon>
        <taxon>Sphingomonas</taxon>
    </lineage>
</organism>
<dbReference type="SUPFAM" id="SSF51197">
    <property type="entry name" value="Clavaminate synthase-like"/>
    <property type="match status" value="1"/>
</dbReference>
<dbReference type="Pfam" id="PF05118">
    <property type="entry name" value="Asp_Arg_Hydrox"/>
    <property type="match status" value="1"/>
</dbReference>
<dbReference type="InterPro" id="IPR007803">
    <property type="entry name" value="Asp/Arg/Pro-Hydrxlase"/>
</dbReference>
<keyword evidence="3" id="KW-1185">Reference proteome</keyword>
<dbReference type="Proteomes" id="UP001427805">
    <property type="component" value="Unassembled WGS sequence"/>
</dbReference>
<proteinExistence type="predicted"/>
<gene>
    <name evidence="2" type="ORF">TPR58_08275</name>
</gene>
<evidence type="ECO:0000259" key="1">
    <source>
        <dbReference type="Pfam" id="PF05118"/>
    </source>
</evidence>
<reference evidence="2 3" key="1">
    <citation type="submission" date="2024-05" db="EMBL/GenBank/DDBJ databases">
        <title>Sphingomonas sp. HF-S3 16S ribosomal RNA gene Genome sequencing and assembly.</title>
        <authorList>
            <person name="Lee H."/>
        </authorList>
    </citation>
    <scope>NUCLEOTIDE SEQUENCE [LARGE SCALE GENOMIC DNA]</scope>
    <source>
        <strain evidence="2 3">HF-S3</strain>
    </source>
</reference>
<dbReference type="RefSeq" id="WP_346246159.1">
    <property type="nucleotide sequence ID" value="NZ_JBDIZK010000004.1"/>
</dbReference>
<accession>A0ABV0B999</accession>
<evidence type="ECO:0000313" key="3">
    <source>
        <dbReference type="Proteomes" id="UP001427805"/>
    </source>
</evidence>
<dbReference type="Gene3D" id="2.60.120.330">
    <property type="entry name" value="B-lactam Antibiotic, Isopenicillin N Synthase, Chain"/>
    <property type="match status" value="1"/>
</dbReference>
<feature type="domain" description="Aspartyl/asparaginy/proline hydroxylase" evidence="1">
    <location>
        <begin position="36"/>
        <end position="185"/>
    </location>
</feature>
<dbReference type="EMBL" id="JBDIZK010000004">
    <property type="protein sequence ID" value="MEN3747161.1"/>
    <property type="molecule type" value="Genomic_DNA"/>
</dbReference>
<dbReference type="InterPro" id="IPR027443">
    <property type="entry name" value="IPNS-like_sf"/>
</dbReference>
<evidence type="ECO:0000313" key="2">
    <source>
        <dbReference type="EMBL" id="MEN3747161.1"/>
    </source>
</evidence>
<sequence length="198" mass="22372">MATIITVNEWRFPDRVRLPLHFDAARLAADLAAFDADEWIEHFVRQNYDGDWSVLPLRSAASATHPVMMIYSSPTETEFVDTPFLARTPYFAEVLSQFECPLTSVRLMRLTPGSVILEHHDPDLAAEHGTVRIHVPVMTNPGVEFLVNRTPVTMLPGEAWYLRLLDPHSVANRGETDRVHLVIDAKMNDWLEAILTAG</sequence>